<dbReference type="PANTHER" id="PTHR33480:SF1">
    <property type="entry name" value="TYR RECOMBINASE DOMAIN-CONTAINING PROTEIN"/>
    <property type="match status" value="1"/>
</dbReference>
<name>A0AAE0XZD3_9GAST</name>
<accession>A0AAE0XZD3</accession>
<gene>
    <name evidence="1" type="ORF">RRG08_026594</name>
</gene>
<dbReference type="PANTHER" id="PTHR33480">
    <property type="entry name" value="SET DOMAIN-CONTAINING PROTEIN-RELATED"/>
    <property type="match status" value="1"/>
</dbReference>
<proteinExistence type="predicted"/>
<comment type="caution">
    <text evidence="1">The sequence shown here is derived from an EMBL/GenBank/DDBJ whole genome shotgun (WGS) entry which is preliminary data.</text>
</comment>
<organism evidence="1 2">
    <name type="scientific">Elysia crispata</name>
    <name type="common">lettuce slug</name>
    <dbReference type="NCBI Taxonomy" id="231223"/>
    <lineage>
        <taxon>Eukaryota</taxon>
        <taxon>Metazoa</taxon>
        <taxon>Spiralia</taxon>
        <taxon>Lophotrochozoa</taxon>
        <taxon>Mollusca</taxon>
        <taxon>Gastropoda</taxon>
        <taxon>Heterobranchia</taxon>
        <taxon>Euthyneura</taxon>
        <taxon>Panpulmonata</taxon>
        <taxon>Sacoglossa</taxon>
        <taxon>Placobranchoidea</taxon>
        <taxon>Plakobranchidae</taxon>
        <taxon>Elysia</taxon>
    </lineage>
</organism>
<dbReference type="Proteomes" id="UP001283361">
    <property type="component" value="Unassembled WGS sequence"/>
</dbReference>
<dbReference type="EMBL" id="JAWDGP010007259">
    <property type="protein sequence ID" value="KAK3727069.1"/>
    <property type="molecule type" value="Genomic_DNA"/>
</dbReference>
<evidence type="ECO:0000313" key="2">
    <source>
        <dbReference type="Proteomes" id="UP001283361"/>
    </source>
</evidence>
<reference evidence="1" key="1">
    <citation type="journal article" date="2023" name="G3 (Bethesda)">
        <title>A reference genome for the long-term kleptoplast-retaining sea slug Elysia crispata morphotype clarki.</title>
        <authorList>
            <person name="Eastman K.E."/>
            <person name="Pendleton A.L."/>
            <person name="Shaikh M.A."/>
            <person name="Suttiyut T."/>
            <person name="Ogas R."/>
            <person name="Tomko P."/>
            <person name="Gavelis G."/>
            <person name="Widhalm J.R."/>
            <person name="Wisecaver J.H."/>
        </authorList>
    </citation>
    <scope>NUCLEOTIDE SEQUENCE</scope>
    <source>
        <strain evidence="1">ECLA1</strain>
    </source>
</reference>
<keyword evidence="2" id="KW-1185">Reference proteome</keyword>
<dbReference type="AlphaFoldDB" id="A0AAE0XZD3"/>
<protein>
    <submittedName>
        <fullName evidence="1">Uncharacterized protein</fullName>
    </submittedName>
</protein>
<sequence length="120" mass="13929">MELVSNQKHLNSLKIHPVPCSEEFQRGILNRFRGDPAGHLCRDDKVMLLVGQKASEKSKREERRVIMTDMRLLANLILRMRVVALQPTLKGEDLVDRNHFDSLTEAIQSLSKNEDYREEM</sequence>
<evidence type="ECO:0000313" key="1">
    <source>
        <dbReference type="EMBL" id="KAK3727069.1"/>
    </source>
</evidence>